<dbReference type="Proteomes" id="UP001162156">
    <property type="component" value="Unassembled WGS sequence"/>
</dbReference>
<dbReference type="AlphaFoldDB" id="A0AAV8YG61"/>
<comment type="caution">
    <text evidence="1">The sequence shown here is derived from an EMBL/GenBank/DDBJ whole genome shotgun (WGS) entry which is preliminary data.</text>
</comment>
<protein>
    <submittedName>
        <fullName evidence="1">Uncharacterized protein</fullName>
    </submittedName>
</protein>
<dbReference type="EMBL" id="JANEYF010002227">
    <property type="protein sequence ID" value="KAJ8949548.1"/>
    <property type="molecule type" value="Genomic_DNA"/>
</dbReference>
<reference evidence="1" key="1">
    <citation type="journal article" date="2023" name="Insect Mol. Biol.">
        <title>Genome sequencing provides insights into the evolution of gene families encoding plant cell wall-degrading enzymes in longhorned beetles.</title>
        <authorList>
            <person name="Shin N.R."/>
            <person name="Okamura Y."/>
            <person name="Kirsch R."/>
            <person name="Pauchet Y."/>
        </authorList>
    </citation>
    <scope>NUCLEOTIDE SEQUENCE</scope>
    <source>
        <strain evidence="1">RBIC_L_NR</strain>
    </source>
</reference>
<organism evidence="1 2">
    <name type="scientific">Rhamnusium bicolor</name>
    <dbReference type="NCBI Taxonomy" id="1586634"/>
    <lineage>
        <taxon>Eukaryota</taxon>
        <taxon>Metazoa</taxon>
        <taxon>Ecdysozoa</taxon>
        <taxon>Arthropoda</taxon>
        <taxon>Hexapoda</taxon>
        <taxon>Insecta</taxon>
        <taxon>Pterygota</taxon>
        <taxon>Neoptera</taxon>
        <taxon>Endopterygota</taxon>
        <taxon>Coleoptera</taxon>
        <taxon>Polyphaga</taxon>
        <taxon>Cucujiformia</taxon>
        <taxon>Chrysomeloidea</taxon>
        <taxon>Cerambycidae</taxon>
        <taxon>Lepturinae</taxon>
        <taxon>Rhagiini</taxon>
        <taxon>Rhamnusium</taxon>
    </lineage>
</organism>
<keyword evidence="2" id="KW-1185">Reference proteome</keyword>
<accession>A0AAV8YG61</accession>
<feature type="non-terminal residue" evidence="1">
    <location>
        <position position="1"/>
    </location>
</feature>
<evidence type="ECO:0000313" key="2">
    <source>
        <dbReference type="Proteomes" id="UP001162156"/>
    </source>
</evidence>
<proteinExistence type="predicted"/>
<evidence type="ECO:0000313" key="1">
    <source>
        <dbReference type="EMBL" id="KAJ8949548.1"/>
    </source>
</evidence>
<sequence>DIGCYSTDIIGSCAFGLDCNSFNEPNSPFRIYSRKAFSRTTFQAVQSIINTSLPSVGRALHFPAFPKRCY</sequence>
<name>A0AAV8YG61_9CUCU</name>
<gene>
    <name evidence="1" type="ORF">NQ314_008177</name>
</gene>